<dbReference type="Gene3D" id="3.30.420.10">
    <property type="entry name" value="Ribonuclease H-like superfamily/Ribonuclease H"/>
    <property type="match status" value="1"/>
</dbReference>
<name>A0A1J4SKJ6_9BACT</name>
<dbReference type="GO" id="GO:0003676">
    <property type="term" value="F:nucleic acid binding"/>
    <property type="evidence" value="ECO:0007669"/>
    <property type="project" value="InterPro"/>
</dbReference>
<dbReference type="STRING" id="1817893.AUJ66_00225"/>
<gene>
    <name evidence="2" type="ORF">AUJ66_00225</name>
</gene>
<dbReference type="SUPFAM" id="SSF53098">
    <property type="entry name" value="Ribonuclease H-like"/>
    <property type="match status" value="1"/>
</dbReference>
<dbReference type="Pfam" id="PF13358">
    <property type="entry name" value="DDE_3"/>
    <property type="match status" value="1"/>
</dbReference>
<dbReference type="PANTHER" id="PTHR46564:SF1">
    <property type="entry name" value="TRANSPOSASE"/>
    <property type="match status" value="1"/>
</dbReference>
<organism evidence="2 3">
    <name type="scientific">Candidatus Desantisbacteria bacterium CG1_02_38_46</name>
    <dbReference type="NCBI Taxonomy" id="1817893"/>
    <lineage>
        <taxon>Bacteria</taxon>
        <taxon>Candidatus Desantisiibacteriota</taxon>
    </lineage>
</organism>
<proteinExistence type="predicted"/>
<dbReference type="AlphaFoldDB" id="A0A1J4SKJ6"/>
<evidence type="ECO:0000313" key="3">
    <source>
        <dbReference type="Proteomes" id="UP000182278"/>
    </source>
</evidence>
<dbReference type="Proteomes" id="UP000182278">
    <property type="component" value="Unassembled WGS sequence"/>
</dbReference>
<evidence type="ECO:0000313" key="2">
    <source>
        <dbReference type="EMBL" id="OIN98765.1"/>
    </source>
</evidence>
<protein>
    <recommendedName>
        <fullName evidence="1">Tc1-like transposase DDE domain-containing protein</fullName>
    </recommendedName>
</protein>
<dbReference type="PANTHER" id="PTHR46564">
    <property type="entry name" value="TRANSPOSASE"/>
    <property type="match status" value="1"/>
</dbReference>
<evidence type="ECO:0000259" key="1">
    <source>
        <dbReference type="Pfam" id="PF13358"/>
    </source>
</evidence>
<dbReference type="NCBIfam" id="NF033545">
    <property type="entry name" value="transpos_IS630"/>
    <property type="match status" value="1"/>
</dbReference>
<feature type="domain" description="Tc1-like transposase DDE" evidence="1">
    <location>
        <begin position="8"/>
        <end position="150"/>
    </location>
</feature>
<comment type="caution">
    <text evidence="2">The sequence shown here is derived from an EMBL/GenBank/DDBJ whole genome shotgun (WGS) entry which is preliminary data.</text>
</comment>
<dbReference type="InterPro" id="IPR036397">
    <property type="entry name" value="RNaseH_sf"/>
</dbReference>
<dbReference type="InterPro" id="IPR012337">
    <property type="entry name" value="RNaseH-like_sf"/>
</dbReference>
<dbReference type="EMBL" id="MNUO01000004">
    <property type="protein sequence ID" value="OIN98765.1"/>
    <property type="molecule type" value="Genomic_DNA"/>
</dbReference>
<reference evidence="2 3" key="1">
    <citation type="journal article" date="2016" name="Environ. Microbiol.">
        <title>Genomic resolution of a cold subsurface aquifer community provides metabolic insights for novel microbes adapted to high CO concentrations.</title>
        <authorList>
            <person name="Probst A.J."/>
            <person name="Castelle C.J."/>
            <person name="Singh A."/>
            <person name="Brown C.T."/>
            <person name="Anantharaman K."/>
            <person name="Sharon I."/>
            <person name="Hug L.A."/>
            <person name="Burstein D."/>
            <person name="Emerson J.B."/>
            <person name="Thomas B.C."/>
            <person name="Banfield J.F."/>
        </authorList>
    </citation>
    <scope>NUCLEOTIDE SEQUENCE [LARGE SCALE GENOMIC DNA]</scope>
    <source>
        <strain evidence="2">CG1_02_38_46</strain>
    </source>
</reference>
<accession>A0A1J4SKJ6</accession>
<dbReference type="InterPro" id="IPR038717">
    <property type="entry name" value="Tc1-like_DDE_dom"/>
</dbReference>
<sequence length="174" mass="20549">MKDSRIQLWATDEVHFQRHTSLIQMWAPEGEQPQVASASTREKIGFFGAINLKTGRLLTKEASTFNGDTFREFLEYLFAHTRGKIFLILDNAPWHKARDLKKFFIQNRYRLKRIFLPPYSPELNPIERVWGITRRKVTHNRYFKLVKELRSSLISCFADWEQSNNTLKTLCANL</sequence>
<dbReference type="InterPro" id="IPR047655">
    <property type="entry name" value="Transpos_IS630-like"/>
</dbReference>